<feature type="region of interest" description="Disordered" evidence="1">
    <location>
        <begin position="369"/>
        <end position="400"/>
    </location>
</feature>
<feature type="compositionally biased region" description="Low complexity" evidence="1">
    <location>
        <begin position="45"/>
        <end position="97"/>
    </location>
</feature>
<feature type="region of interest" description="Disordered" evidence="1">
    <location>
        <begin position="436"/>
        <end position="497"/>
    </location>
</feature>
<feature type="compositionally biased region" description="Polar residues" evidence="1">
    <location>
        <begin position="218"/>
        <end position="238"/>
    </location>
</feature>
<keyword evidence="2" id="KW-0812">Transmembrane</keyword>
<feature type="compositionally biased region" description="Basic and acidic residues" evidence="1">
    <location>
        <begin position="278"/>
        <end position="303"/>
    </location>
</feature>
<dbReference type="AlphaFoldDB" id="A0A2S4UDZ6"/>
<protein>
    <submittedName>
        <fullName evidence="3">Uncharacterized protein</fullName>
    </submittedName>
</protein>
<feature type="compositionally biased region" description="Polar residues" evidence="1">
    <location>
        <begin position="523"/>
        <end position="535"/>
    </location>
</feature>
<keyword evidence="4" id="KW-1185">Reference proteome</keyword>
<dbReference type="EMBL" id="PKSL01000346">
    <property type="protein sequence ID" value="POV95406.1"/>
    <property type="molecule type" value="Genomic_DNA"/>
</dbReference>
<keyword evidence="2" id="KW-0472">Membrane</keyword>
<evidence type="ECO:0000256" key="1">
    <source>
        <dbReference type="SAM" id="MobiDB-lite"/>
    </source>
</evidence>
<feature type="region of interest" description="Disordered" evidence="1">
    <location>
        <begin position="278"/>
        <end position="356"/>
    </location>
</feature>
<evidence type="ECO:0000313" key="3">
    <source>
        <dbReference type="EMBL" id="POV95406.1"/>
    </source>
</evidence>
<sequence>MERQQIDSLPPGTGTDSANIPPSFDPDLANPPSQPPTTVGDADSAKAAKSPPTTAPSIPSTPNEPSTPSTPSATPSTPTTPTTDPSNPASSSSSAKPLPQPPPDQPPSPASPPSPPSSAEHSKASGAPTRCSGPVDSPSPTSASPASAPSQPPQTPADTNPAPISSASVASPSPSPVPSKHVDSSGSTQSDLPPPNQAVGGAISPSQIDQSIAVKASDATSSPSRVAHTPQPQQNSRPDSGGTGSNVGTIMGVLVAAVIGALILVGVLGFIKRKRRERQSQAEFHQDIFQEKNSFDPDMDRKSLGSGSLRMPMSPDGRTGFNGRPTDGIYGPRPPSIIERHQQQTSPPAPMPSYQPGQVVNYGYHPNQQQQQQQHLQQPFNLHRPKPPTYHSPYPEHPGSGLAYAGSVNHHYQQQNIERSVSPRSIPYDHNNLTLDVSHLDPSQHNNRYDYQGMNATDNIPMQNMTSYNSAPAGEQQHQSSYPTHHPTNDPQSNPNYQQQVDQLDFFGQPSPALTMVGPMTTDWSDQQTKCSPSEKQFPKSYIPEGEEGGDHRVTESPDDLRSGTPVNPNLQQSYLDCETTIFDRPSAMPTNNGDGGDHWKLECPQTSSPLGEIFIDHSFLDNHPHFDPTTQQHKDLLPPASTTKALQPLICNLFPPVSLNQQNKK</sequence>
<reference evidence="3" key="1">
    <citation type="submission" date="2017-12" db="EMBL/GenBank/DDBJ databases">
        <title>Gene loss provides genomic basis for host adaptation in cereal stripe rust fungi.</title>
        <authorList>
            <person name="Xia C."/>
        </authorList>
    </citation>
    <scope>NUCLEOTIDE SEQUENCE [LARGE SCALE GENOMIC DNA]</scope>
    <source>
        <strain evidence="3">93-210</strain>
    </source>
</reference>
<feature type="compositionally biased region" description="Polar residues" evidence="1">
    <location>
        <begin position="436"/>
        <end position="446"/>
    </location>
</feature>
<dbReference type="VEuPathDB" id="FungiDB:PSHT_04247"/>
<dbReference type="Proteomes" id="UP000239156">
    <property type="component" value="Unassembled WGS sequence"/>
</dbReference>
<organism evidence="3 4">
    <name type="scientific">Puccinia striiformis</name>
    <dbReference type="NCBI Taxonomy" id="27350"/>
    <lineage>
        <taxon>Eukaryota</taxon>
        <taxon>Fungi</taxon>
        <taxon>Dikarya</taxon>
        <taxon>Basidiomycota</taxon>
        <taxon>Pucciniomycotina</taxon>
        <taxon>Pucciniomycetes</taxon>
        <taxon>Pucciniales</taxon>
        <taxon>Pucciniaceae</taxon>
        <taxon>Puccinia</taxon>
    </lineage>
</organism>
<feature type="compositionally biased region" description="Low complexity" evidence="1">
    <location>
        <begin position="369"/>
        <end position="378"/>
    </location>
</feature>
<feature type="compositionally biased region" description="Low complexity" evidence="1">
    <location>
        <begin position="161"/>
        <end position="172"/>
    </location>
</feature>
<feature type="compositionally biased region" description="Polar residues" evidence="1">
    <location>
        <begin position="454"/>
        <end position="483"/>
    </location>
</feature>
<accession>A0A2S4UDZ6</accession>
<feature type="compositionally biased region" description="Basic and acidic residues" evidence="1">
    <location>
        <begin position="549"/>
        <end position="562"/>
    </location>
</feature>
<feature type="compositionally biased region" description="Low complexity" evidence="1">
    <location>
        <begin position="138"/>
        <end position="149"/>
    </location>
</feature>
<feature type="region of interest" description="Disordered" evidence="1">
    <location>
        <begin position="1"/>
        <end position="244"/>
    </location>
</feature>
<evidence type="ECO:0000256" key="2">
    <source>
        <dbReference type="SAM" id="Phobius"/>
    </source>
</evidence>
<gene>
    <name evidence="3" type="ORF">PSTT_16260</name>
</gene>
<feature type="region of interest" description="Disordered" evidence="1">
    <location>
        <begin position="523"/>
        <end position="573"/>
    </location>
</feature>
<dbReference type="VEuPathDB" id="FungiDB:PSTT_16260"/>
<proteinExistence type="predicted"/>
<feature type="transmembrane region" description="Helical" evidence="2">
    <location>
        <begin position="250"/>
        <end position="271"/>
    </location>
</feature>
<name>A0A2S4UDZ6_9BASI</name>
<evidence type="ECO:0000313" key="4">
    <source>
        <dbReference type="Proteomes" id="UP000239156"/>
    </source>
</evidence>
<comment type="caution">
    <text evidence="3">The sequence shown here is derived from an EMBL/GenBank/DDBJ whole genome shotgun (WGS) entry which is preliminary data.</text>
</comment>
<feature type="compositionally biased region" description="Pro residues" evidence="1">
    <location>
        <begin position="98"/>
        <end position="116"/>
    </location>
</feature>
<keyword evidence="2" id="KW-1133">Transmembrane helix</keyword>